<sequence length="441" mass="49246">MRWPPCLSKRAIIFRTSPIQPFCARRDQPDPRRWHSTGSDFQTIETPCGASGSVSISLYNVVNQKTSTPLLIYLPPFPTPQPSLNFLPRLLHPYPTAVIHYRWASSSHPPPPDGDDSSPFTYPLHWPNPVHDVAFGYEWIIKNLSPPGLSRRDILVLSSHLGASLATSLALTECHPHRPFAVRGLAAYNGIYNWTMFLPDHRANRTKPRSRAAAREKAESFGAVSDQGCSVLADLAGKMPGLFARPDRLFDVFASPALMFQTSGMDVPKSFTRSTELASQIDWLASLQSSPTCLTSPDNNHRENSPDEFKPPKPPAPPRRAALIFPPRTSTLKIPDTTLLYTRPPAPPTGAKRKSRRTKPWGNTFETQALELGGLMRRSVEKLEVKERRVWDEDFEDWEGMAEKRVRLVDVGQGDDAAGGLGDGGLVEDFVSQWLRQKYGY</sequence>
<evidence type="ECO:0000313" key="3">
    <source>
        <dbReference type="Proteomes" id="UP000028545"/>
    </source>
</evidence>
<feature type="compositionally biased region" description="Basic and acidic residues" evidence="1">
    <location>
        <begin position="299"/>
        <end position="311"/>
    </location>
</feature>
<dbReference type="RefSeq" id="XP_016640159.1">
    <property type="nucleotide sequence ID" value="XM_016789896.1"/>
</dbReference>
<proteinExistence type="predicted"/>
<dbReference type="Gene3D" id="3.40.50.1820">
    <property type="entry name" value="alpha/beta hydrolase"/>
    <property type="match status" value="1"/>
</dbReference>
<protein>
    <recommendedName>
        <fullName evidence="4">Alpha/beta hydrolase fold-3 domain-containing protein</fullName>
    </recommendedName>
</protein>
<name>A0A084FZ48_PSEDA</name>
<evidence type="ECO:0000313" key="2">
    <source>
        <dbReference type="EMBL" id="KEZ40360.1"/>
    </source>
</evidence>
<organism evidence="2 3">
    <name type="scientific">Pseudallescheria apiosperma</name>
    <name type="common">Scedosporium apiospermum</name>
    <dbReference type="NCBI Taxonomy" id="563466"/>
    <lineage>
        <taxon>Eukaryota</taxon>
        <taxon>Fungi</taxon>
        <taxon>Dikarya</taxon>
        <taxon>Ascomycota</taxon>
        <taxon>Pezizomycotina</taxon>
        <taxon>Sordariomycetes</taxon>
        <taxon>Hypocreomycetidae</taxon>
        <taxon>Microascales</taxon>
        <taxon>Microascaceae</taxon>
        <taxon>Scedosporium</taxon>
    </lineage>
</organism>
<dbReference type="EMBL" id="JOWA01000121">
    <property type="protein sequence ID" value="KEZ40360.1"/>
    <property type="molecule type" value="Genomic_DNA"/>
</dbReference>
<dbReference type="Proteomes" id="UP000028545">
    <property type="component" value="Unassembled WGS sequence"/>
</dbReference>
<reference evidence="2 3" key="1">
    <citation type="journal article" date="2014" name="Genome Announc.">
        <title>Draft genome sequence of the pathogenic fungus Scedosporium apiospermum.</title>
        <authorList>
            <person name="Vandeputte P."/>
            <person name="Ghamrawi S."/>
            <person name="Rechenmann M."/>
            <person name="Iltis A."/>
            <person name="Giraud S."/>
            <person name="Fleury M."/>
            <person name="Thornton C."/>
            <person name="Delhaes L."/>
            <person name="Meyer W."/>
            <person name="Papon N."/>
            <person name="Bouchara J.P."/>
        </authorList>
    </citation>
    <scope>NUCLEOTIDE SEQUENCE [LARGE SCALE GENOMIC DNA]</scope>
    <source>
        <strain evidence="2 3">IHEM 14462</strain>
    </source>
</reference>
<dbReference type="OrthoDB" id="5396420at2759"/>
<gene>
    <name evidence="2" type="ORF">SAPIO_CDS8211</name>
</gene>
<dbReference type="VEuPathDB" id="FungiDB:SAPIO_CDS8211"/>
<accession>A0A084FZ48</accession>
<dbReference type="InterPro" id="IPR029058">
    <property type="entry name" value="AB_hydrolase_fold"/>
</dbReference>
<dbReference type="GeneID" id="27727283"/>
<dbReference type="AlphaFoldDB" id="A0A084FZ48"/>
<dbReference type="HOGENOM" id="CLU_017835_0_0_1"/>
<comment type="caution">
    <text evidence="2">The sequence shown here is derived from an EMBL/GenBank/DDBJ whole genome shotgun (WGS) entry which is preliminary data.</text>
</comment>
<keyword evidence="3" id="KW-1185">Reference proteome</keyword>
<dbReference type="KEGG" id="sapo:SAPIO_CDS8211"/>
<feature type="region of interest" description="Disordered" evidence="1">
    <location>
        <begin position="290"/>
        <end position="322"/>
    </location>
</feature>
<feature type="region of interest" description="Disordered" evidence="1">
    <location>
        <begin position="338"/>
        <end position="358"/>
    </location>
</feature>
<evidence type="ECO:0008006" key="4">
    <source>
        <dbReference type="Google" id="ProtNLM"/>
    </source>
</evidence>
<dbReference type="OMA" id="VWPTPIH"/>
<dbReference type="SUPFAM" id="SSF53474">
    <property type="entry name" value="alpha/beta-Hydrolases"/>
    <property type="match status" value="1"/>
</dbReference>
<evidence type="ECO:0000256" key="1">
    <source>
        <dbReference type="SAM" id="MobiDB-lite"/>
    </source>
</evidence>